<name>A0A9P6WAN1_MAUEX</name>
<feature type="compositionally biased region" description="Acidic residues" evidence="11">
    <location>
        <begin position="191"/>
        <end position="210"/>
    </location>
</feature>
<reference evidence="13 14" key="1">
    <citation type="submission" date="2020-11" db="EMBL/GenBank/DDBJ databases">
        <title>Kefir isolates.</title>
        <authorList>
            <person name="Marcisauskas S."/>
            <person name="Kim Y."/>
            <person name="Blasche S."/>
        </authorList>
    </citation>
    <scope>NUCLEOTIDE SEQUENCE [LARGE SCALE GENOMIC DNA]</scope>
    <source>
        <strain evidence="13 14">OG2</strain>
    </source>
</reference>
<keyword evidence="6" id="KW-0653">Protein transport</keyword>
<dbReference type="GO" id="GO:0005742">
    <property type="term" value="C:mitochondrial outer membrane translocase complex"/>
    <property type="evidence" value="ECO:0007669"/>
    <property type="project" value="InterPro"/>
</dbReference>
<feature type="region of interest" description="Disordered" evidence="11">
    <location>
        <begin position="191"/>
        <end position="220"/>
    </location>
</feature>
<dbReference type="Pfam" id="PF02064">
    <property type="entry name" value="MAS20"/>
    <property type="match status" value="1"/>
</dbReference>
<evidence type="ECO:0000313" key="13">
    <source>
        <dbReference type="EMBL" id="KAG0668597.1"/>
    </source>
</evidence>
<evidence type="ECO:0008006" key="15">
    <source>
        <dbReference type="Google" id="ProtNLM"/>
    </source>
</evidence>
<dbReference type="GO" id="GO:0030150">
    <property type="term" value="P:protein import into mitochondrial matrix"/>
    <property type="evidence" value="ECO:0007669"/>
    <property type="project" value="TreeGrafter"/>
</dbReference>
<keyword evidence="9 12" id="KW-0472">Membrane</keyword>
<organism evidence="13 14">
    <name type="scientific">Maudiozyma exigua</name>
    <name type="common">Yeast</name>
    <name type="synonym">Kazachstania exigua</name>
    <dbReference type="NCBI Taxonomy" id="34358"/>
    <lineage>
        <taxon>Eukaryota</taxon>
        <taxon>Fungi</taxon>
        <taxon>Dikarya</taxon>
        <taxon>Ascomycota</taxon>
        <taxon>Saccharomycotina</taxon>
        <taxon>Saccharomycetes</taxon>
        <taxon>Saccharomycetales</taxon>
        <taxon>Saccharomycetaceae</taxon>
        <taxon>Maudiozyma</taxon>
    </lineage>
</organism>
<feature type="coiled-coil region" evidence="10">
    <location>
        <begin position="236"/>
        <end position="264"/>
    </location>
</feature>
<feature type="coiled-coil region" evidence="10">
    <location>
        <begin position="41"/>
        <end position="68"/>
    </location>
</feature>
<comment type="caution">
    <text evidence="13">The sequence shown here is derived from an EMBL/GenBank/DDBJ whole genome shotgun (WGS) entry which is preliminary data.</text>
</comment>
<dbReference type="PANTHER" id="PTHR12430:SF0">
    <property type="entry name" value="TRANSLOCASE OF OUTER MITOCHONDRIAL MEMBRANE 20"/>
    <property type="match status" value="1"/>
</dbReference>
<keyword evidence="3" id="KW-0813">Transport</keyword>
<evidence type="ECO:0000313" key="14">
    <source>
        <dbReference type="Proteomes" id="UP000750334"/>
    </source>
</evidence>
<evidence type="ECO:0000256" key="10">
    <source>
        <dbReference type="SAM" id="Coils"/>
    </source>
</evidence>
<evidence type="ECO:0000256" key="3">
    <source>
        <dbReference type="ARBA" id="ARBA00022448"/>
    </source>
</evidence>
<dbReference type="GO" id="GO:0030943">
    <property type="term" value="F:mitochondrion targeting sequence binding"/>
    <property type="evidence" value="ECO:0007669"/>
    <property type="project" value="TreeGrafter"/>
</dbReference>
<evidence type="ECO:0000256" key="8">
    <source>
        <dbReference type="ARBA" id="ARBA00023128"/>
    </source>
</evidence>
<keyword evidence="5" id="KW-1000">Mitochondrion outer membrane</keyword>
<comment type="similarity">
    <text evidence="2">Belongs to the Tom20 family.</text>
</comment>
<evidence type="ECO:0000256" key="1">
    <source>
        <dbReference type="ARBA" id="ARBA00004572"/>
    </source>
</evidence>
<dbReference type="AlphaFoldDB" id="A0A9P6WAN1"/>
<dbReference type="GO" id="GO:0008320">
    <property type="term" value="F:protein transmembrane transporter activity"/>
    <property type="evidence" value="ECO:0007669"/>
    <property type="project" value="TreeGrafter"/>
</dbReference>
<dbReference type="EMBL" id="PUHR01000063">
    <property type="protein sequence ID" value="KAG0668597.1"/>
    <property type="molecule type" value="Genomic_DNA"/>
</dbReference>
<evidence type="ECO:0000256" key="9">
    <source>
        <dbReference type="ARBA" id="ARBA00023136"/>
    </source>
</evidence>
<accession>A0A9P6WAN1</accession>
<dbReference type="GO" id="GO:0006605">
    <property type="term" value="P:protein targeting"/>
    <property type="evidence" value="ECO:0007669"/>
    <property type="project" value="InterPro"/>
</dbReference>
<dbReference type="PRINTS" id="PR00351">
    <property type="entry name" value="OM20RECEPTOR"/>
</dbReference>
<comment type="subcellular location">
    <subcellularLocation>
        <location evidence="1">Mitochondrion outer membrane</location>
        <topology evidence="1">Single-pass membrane protein</topology>
    </subcellularLocation>
</comment>
<dbReference type="GO" id="GO:0016031">
    <property type="term" value="P:tRNA import into mitochondrion"/>
    <property type="evidence" value="ECO:0007669"/>
    <property type="project" value="TreeGrafter"/>
</dbReference>
<sequence>MSNSSLLSRTLAITGIATALSVAGYAIYFDYQRRNNSDFRKSLKKKLRKQAKEEAQNQERAKQGKLQDIRNFLKEELLKNPIPTDPTQIQNVFSNNVELGEHLSMTPGNEMEAAAKFYKALAVYPKPTDLLGIYQRTIPENIYEIIVLMIAVMPPTNITDFISGGAMESGEALGIDEDEEVPLISEIIEEEDEEEADLEDEGIINTEDNEGATPDVAEGNVDAEIEIINDASDETSELAEKIIEEFAQEVAEQEQEEKEDELEA</sequence>
<dbReference type="InterPro" id="IPR002056">
    <property type="entry name" value="MAS20"/>
</dbReference>
<keyword evidence="7 12" id="KW-1133">Transmembrane helix</keyword>
<dbReference type="PANTHER" id="PTHR12430">
    <property type="entry name" value="MITOCHONDRIAL IMPORT RECEPTOR SUBUNIT TOM20"/>
    <property type="match status" value="1"/>
</dbReference>
<dbReference type="SUPFAM" id="SSF47157">
    <property type="entry name" value="Mitochondrial import receptor subunit Tom20"/>
    <property type="match status" value="1"/>
</dbReference>
<dbReference type="GO" id="GO:0006886">
    <property type="term" value="P:intracellular protein transport"/>
    <property type="evidence" value="ECO:0007669"/>
    <property type="project" value="InterPro"/>
</dbReference>
<dbReference type="Gene3D" id="1.20.960.10">
    <property type="entry name" value="Mitochondrial outer membrane translocase complex, subunit Tom20 domain"/>
    <property type="match status" value="1"/>
</dbReference>
<protein>
    <recommendedName>
        <fullName evidence="15">Mitochondrial import receptor subunit TOM20</fullName>
    </recommendedName>
</protein>
<keyword evidence="4 12" id="KW-0812">Transmembrane</keyword>
<dbReference type="Proteomes" id="UP000750334">
    <property type="component" value="Unassembled WGS sequence"/>
</dbReference>
<evidence type="ECO:0000256" key="5">
    <source>
        <dbReference type="ARBA" id="ARBA00022787"/>
    </source>
</evidence>
<proteinExistence type="inferred from homology"/>
<evidence type="ECO:0000256" key="11">
    <source>
        <dbReference type="SAM" id="MobiDB-lite"/>
    </source>
</evidence>
<evidence type="ECO:0000256" key="2">
    <source>
        <dbReference type="ARBA" id="ARBA00005792"/>
    </source>
</evidence>
<feature type="transmembrane region" description="Helical" evidence="12">
    <location>
        <begin position="12"/>
        <end position="31"/>
    </location>
</feature>
<evidence type="ECO:0000256" key="6">
    <source>
        <dbReference type="ARBA" id="ARBA00022927"/>
    </source>
</evidence>
<evidence type="ECO:0000256" key="7">
    <source>
        <dbReference type="ARBA" id="ARBA00022989"/>
    </source>
</evidence>
<gene>
    <name evidence="13" type="ORF">C6P45_004568</name>
</gene>
<keyword evidence="8" id="KW-0496">Mitochondrion</keyword>
<keyword evidence="10" id="KW-0175">Coiled coil</keyword>
<dbReference type="OrthoDB" id="2154253at2759"/>
<evidence type="ECO:0000256" key="4">
    <source>
        <dbReference type="ARBA" id="ARBA00022692"/>
    </source>
</evidence>
<keyword evidence="14" id="KW-1185">Reference proteome</keyword>
<evidence type="ECO:0000256" key="12">
    <source>
        <dbReference type="SAM" id="Phobius"/>
    </source>
</evidence>
<dbReference type="InterPro" id="IPR023392">
    <property type="entry name" value="Tom20_dom_sf"/>
</dbReference>